<dbReference type="PROSITE" id="PS51292">
    <property type="entry name" value="ZF_RING_CH"/>
    <property type="match status" value="1"/>
</dbReference>
<evidence type="ECO:0000256" key="14">
    <source>
        <dbReference type="SAM" id="Phobius"/>
    </source>
</evidence>
<evidence type="ECO:0000256" key="3">
    <source>
        <dbReference type="ARBA" id="ARBA00004906"/>
    </source>
</evidence>
<accession>J7S9T4</accession>
<keyword evidence="5" id="KW-0808">Transferase</keyword>
<reference evidence="16 17" key="1">
    <citation type="journal article" date="2011" name="Proc. Natl. Acad. Sci. U.S.A.">
        <title>Evolutionary erosion of yeast sex chromosomes by mating-type switching accidents.</title>
        <authorList>
            <person name="Gordon J.L."/>
            <person name="Armisen D."/>
            <person name="Proux-Wera E."/>
            <person name="Oheigeartaigh S.S."/>
            <person name="Byrne K.P."/>
            <person name="Wolfe K.H."/>
        </authorList>
    </citation>
    <scope>NUCLEOTIDE SEQUENCE [LARGE SCALE GENOMIC DNA]</scope>
    <source>
        <strain evidence="17">ATCC MYA-139 / BCRC 22969 / CBS 8797 / CCRC 22969 / KCTC 17520 / NBRC 10181 / NCYC 3082</strain>
    </source>
</reference>
<dbReference type="PANTHER" id="PTHR13145:SF0">
    <property type="entry name" value="E3 UBIQUITIN-PROTEIN LIGASE MARCHF6"/>
    <property type="match status" value="1"/>
</dbReference>
<dbReference type="GO" id="GO:0008270">
    <property type="term" value="F:zinc ion binding"/>
    <property type="evidence" value="ECO:0007669"/>
    <property type="project" value="UniProtKB-KW"/>
</dbReference>
<dbReference type="GO" id="GO:0005637">
    <property type="term" value="C:nuclear inner membrane"/>
    <property type="evidence" value="ECO:0007669"/>
    <property type="project" value="EnsemblFungi"/>
</dbReference>
<keyword evidence="11 14" id="KW-1133">Transmembrane helix</keyword>
<dbReference type="InterPro" id="IPR011016">
    <property type="entry name" value="Znf_RING-CH"/>
</dbReference>
<evidence type="ECO:0000256" key="10">
    <source>
        <dbReference type="ARBA" id="ARBA00022833"/>
    </source>
</evidence>
<keyword evidence="7" id="KW-0479">Metal-binding</keyword>
<feature type="transmembrane region" description="Helical" evidence="14">
    <location>
        <begin position="924"/>
        <end position="945"/>
    </location>
</feature>
<feature type="transmembrane region" description="Helical" evidence="14">
    <location>
        <begin position="1108"/>
        <end position="1133"/>
    </location>
</feature>
<dbReference type="Gene3D" id="3.30.40.10">
    <property type="entry name" value="Zinc/RING finger domain, C3HC4 (zinc finger)"/>
    <property type="match status" value="1"/>
</dbReference>
<evidence type="ECO:0000256" key="4">
    <source>
        <dbReference type="ARBA" id="ARBA00012483"/>
    </source>
</evidence>
<evidence type="ECO:0000313" key="16">
    <source>
        <dbReference type="EMBL" id="CCK71696.1"/>
    </source>
</evidence>
<dbReference type="Pfam" id="PF12906">
    <property type="entry name" value="RINGv"/>
    <property type="match status" value="1"/>
</dbReference>
<feature type="domain" description="RING-CH-type" evidence="15">
    <location>
        <begin position="7"/>
        <end position="77"/>
    </location>
</feature>
<dbReference type="GeneID" id="34527428"/>
<dbReference type="SUPFAM" id="SSF57850">
    <property type="entry name" value="RING/U-box"/>
    <property type="match status" value="1"/>
</dbReference>
<evidence type="ECO:0000256" key="8">
    <source>
        <dbReference type="ARBA" id="ARBA00022771"/>
    </source>
</evidence>
<evidence type="ECO:0000256" key="2">
    <source>
        <dbReference type="ARBA" id="ARBA00004141"/>
    </source>
</evidence>
<dbReference type="PANTHER" id="PTHR13145">
    <property type="entry name" value="SSM4 PROTEIN"/>
    <property type="match status" value="1"/>
</dbReference>
<feature type="transmembrane region" description="Helical" evidence="14">
    <location>
        <begin position="627"/>
        <end position="648"/>
    </location>
</feature>
<keyword evidence="17" id="KW-1185">Reference proteome</keyword>
<dbReference type="EC" id="2.3.2.27" evidence="4"/>
<evidence type="ECO:0000259" key="15">
    <source>
        <dbReference type="PROSITE" id="PS51292"/>
    </source>
</evidence>
<feature type="compositionally biased region" description="Acidic residues" evidence="13">
    <location>
        <begin position="309"/>
        <end position="318"/>
    </location>
</feature>
<dbReference type="GO" id="GO:0000837">
    <property type="term" value="C:Doa10p ubiquitin ligase complex"/>
    <property type="evidence" value="ECO:0007669"/>
    <property type="project" value="EnsemblFungi"/>
</dbReference>
<dbReference type="AlphaFoldDB" id="J7S9T4"/>
<evidence type="ECO:0000256" key="13">
    <source>
        <dbReference type="SAM" id="MobiDB-lite"/>
    </source>
</evidence>
<keyword evidence="12 14" id="KW-0472">Membrane</keyword>
<dbReference type="OrthoDB" id="1108038at2759"/>
<comment type="catalytic activity">
    <reaction evidence="1">
        <text>S-ubiquitinyl-[E2 ubiquitin-conjugating enzyme]-L-cysteine + [acceptor protein]-L-lysine = [E2 ubiquitin-conjugating enzyme]-L-cysteine + N(6)-ubiquitinyl-[acceptor protein]-L-lysine.</text>
        <dbReference type="EC" id="2.3.2.27"/>
    </reaction>
</comment>
<feature type="transmembrane region" description="Helical" evidence="14">
    <location>
        <begin position="730"/>
        <end position="749"/>
    </location>
</feature>
<protein>
    <recommendedName>
        <fullName evidence="4">RING-type E3 ubiquitin transferase</fullName>
        <ecNumber evidence="4">2.3.2.27</ecNumber>
    </recommendedName>
</protein>
<keyword evidence="10" id="KW-0862">Zinc</keyword>
<evidence type="ECO:0000256" key="1">
    <source>
        <dbReference type="ARBA" id="ARBA00000900"/>
    </source>
</evidence>
<dbReference type="Proteomes" id="UP000006310">
    <property type="component" value="Chromosome 8"/>
</dbReference>
<feature type="transmembrane region" description="Helical" evidence="14">
    <location>
        <begin position="532"/>
        <end position="553"/>
    </location>
</feature>
<dbReference type="eggNOG" id="KOG1609">
    <property type="taxonomic scope" value="Eukaryota"/>
</dbReference>
<feature type="transmembrane region" description="Helical" evidence="14">
    <location>
        <begin position="1221"/>
        <end position="1241"/>
    </location>
</feature>
<keyword evidence="6 14" id="KW-0812">Transmembrane</keyword>
<evidence type="ECO:0000256" key="12">
    <source>
        <dbReference type="ARBA" id="ARBA00023136"/>
    </source>
</evidence>
<feature type="compositionally biased region" description="Basic and acidic residues" evidence="13">
    <location>
        <begin position="291"/>
        <end position="301"/>
    </location>
</feature>
<dbReference type="InterPro" id="IPR013083">
    <property type="entry name" value="Znf_RING/FYVE/PHD"/>
</dbReference>
<evidence type="ECO:0000256" key="9">
    <source>
        <dbReference type="ARBA" id="ARBA00022786"/>
    </source>
</evidence>
<feature type="compositionally biased region" description="Basic and acidic residues" evidence="13">
    <location>
        <begin position="326"/>
        <end position="361"/>
    </location>
</feature>
<comment type="pathway">
    <text evidence="3">Protein modification; protein ubiquitination.</text>
</comment>
<dbReference type="RefSeq" id="XP_022465941.1">
    <property type="nucleotide sequence ID" value="XM_022609556.1"/>
</dbReference>
<reference evidence="17" key="2">
    <citation type="submission" date="2012-08" db="EMBL/GenBank/DDBJ databases">
        <title>Genome sequence of Kazachstania naganishii.</title>
        <authorList>
            <person name="Gordon J.L."/>
            <person name="Armisen D."/>
            <person name="Proux-Wera E."/>
            <person name="OhEigeartaigh S.S."/>
            <person name="Byrne K.P."/>
            <person name="Wolfe K.H."/>
        </authorList>
    </citation>
    <scope>NUCLEOTIDE SEQUENCE [LARGE SCALE GENOMIC DNA]</scope>
    <source>
        <strain evidence="17">ATCC MYA-139 / BCRC 22969 / CBS 8797 / CCRC 22969 / KCTC 17520 / NBRC 10181 / NCYC 3082</strain>
    </source>
</reference>
<evidence type="ECO:0000256" key="11">
    <source>
        <dbReference type="ARBA" id="ARBA00022989"/>
    </source>
</evidence>
<feature type="region of interest" description="Disordered" evidence="13">
    <location>
        <begin position="291"/>
        <end position="374"/>
    </location>
</feature>
<evidence type="ECO:0000313" key="17">
    <source>
        <dbReference type="Proteomes" id="UP000006310"/>
    </source>
</evidence>
<feature type="transmembrane region" description="Helical" evidence="14">
    <location>
        <begin position="430"/>
        <end position="451"/>
    </location>
</feature>
<dbReference type="HOGENOM" id="CLU_006729_0_0_1"/>
<name>J7S9T4_HUIN7</name>
<gene>
    <name evidence="16" type="primary">KNAG0H02810</name>
    <name evidence="16" type="ordered locus">KNAG_0H02810</name>
</gene>
<feature type="transmembrane region" description="Helical" evidence="14">
    <location>
        <begin position="1063"/>
        <end position="1088"/>
    </location>
</feature>
<keyword evidence="9" id="KW-0833">Ubl conjugation pathway</keyword>
<dbReference type="EMBL" id="HE978321">
    <property type="protein sequence ID" value="CCK71696.1"/>
    <property type="molecule type" value="Genomic_DNA"/>
</dbReference>
<feature type="transmembrane region" description="Helical" evidence="14">
    <location>
        <begin position="690"/>
        <end position="710"/>
    </location>
</feature>
<sequence length="1275" mass="146165">MSSLEGSGALSGATCRICRGEATDDNPLFHPCKCKGSIKYLHEPCLLEWIEARNIDINDPHGAAIYCDICHHPFQFKTTYAETMPEKIPLRLLLTNTSKLYLIKLKNTVLVTFALGLLVGGTILAWNVSGKLYTFVLDGKLPYKNEFFKSLWFGYSEDMTTNRDKLAFKFTTAGVYQNIPLLVTALLENIKFSVSQIGLLLLLHLALYFQYDMIVREDVFGKMVFHKIGPSYSLEDYKNRLRERFPDVDDEMLEQVARIMRNKELLKQEDGDDLDAEVDVGDVGDVVADRHELDELVHNGELDASLEDRENEEEEENLGPDSANDESDHSSIHSHDDSFTGLRLPEERPPEFAENPFEHPLRPVQPPNPIHHHEPEEPRIQLADVFAGGADIQQPQLQQQDLEDEAAMQNEPDQGGAPFVMLLKLRFSTVLLYFLLAVVIINAYAFVSYFVPTVIGYQLLNLYLGTIKTIGHGISTAYRLSGLRNLNNNVAQKVPILSVIETWIETNVFQNAQYYYNCYRDGSLDYLTEVRLLPGLVTYSTFVALLCVASEFIRRGYNRTHGMTNKKRRLVFQILFAIRCTFKVFTLFFIELAGFPILAGVMLDISLIAPILGSPTTWLWVTQVFKFWSPMSYIIYWAIGTLYMYWFAKYIGMIRQYIIRPGVLFFIRSPDDPNIKILHDSLIHPMSIQLSRLCLSMFIYAVFIIAGFGIHTRLLFPYVFKTRILDAHPLFSTIGFVNVGTMILGFIIAKNLIEENPNVKALVRHYWMTVMTIIARKLRLSSFILGKDYALERGHVLYRNSFYHFFATKTAQWSNPDLFSNPKTVMQARTLFKENKDIHAYFVPDGTLMRVPSSDIVSRNYVQTMFLPVTKDDKLLKPLDLKRIKERNRRNAGEFAYLDHQNTDFDDYFICYVPPHFKLRYMTLIGLMWLFASILIFSIAVLSQYTTNTLSAVVLPVLWMSGFHDKLTAFKTLIREGYRQCNFQYTSFGAIILSLALDFYKEHDLSRYFFSEVVVEDGDANGGNEGDEEQPVVANAPNVNLNPAVPRQRAFDLIFENFVMKSIVFSLLNFLGGFLVTLTVSVMIYFLRYTAAYATRTALEFAPSLKKYTMLSGGGVEMFKTLVFVLSIFWFVFPTIKSSGQLIQINNQRFADVIKMIWGLNLAAPVKNLCKAFLFITVVVGGPMVYEFYFSSTKYRSFLDAMYFIKLRTPMEHYQDMTTSMHYSSMIVCLATLSVAIYHFVHIMRFWFGKAVQDVKDQVYAKGRSLENYENVETS</sequence>
<feature type="transmembrane region" description="Helical" evidence="14">
    <location>
        <begin position="574"/>
        <end position="607"/>
    </location>
</feature>
<dbReference type="KEGG" id="kng:KNAG_0H02810"/>
<dbReference type="GO" id="GO:0030970">
    <property type="term" value="P:retrograde protein transport, ER to cytosol"/>
    <property type="evidence" value="ECO:0007669"/>
    <property type="project" value="EnsemblFungi"/>
</dbReference>
<comment type="subcellular location">
    <subcellularLocation>
        <location evidence="2">Membrane</location>
        <topology evidence="2">Multi-pass membrane protein</topology>
    </subcellularLocation>
</comment>
<evidence type="ECO:0000256" key="5">
    <source>
        <dbReference type="ARBA" id="ARBA00022679"/>
    </source>
</evidence>
<dbReference type="STRING" id="1071383.J7S9T4"/>
<dbReference type="OMA" id="ALYFQYD"/>
<evidence type="ECO:0000256" key="6">
    <source>
        <dbReference type="ARBA" id="ARBA00022692"/>
    </source>
</evidence>
<evidence type="ECO:0000256" key="7">
    <source>
        <dbReference type="ARBA" id="ARBA00022723"/>
    </source>
</evidence>
<proteinExistence type="predicted"/>
<dbReference type="CDD" id="cd16702">
    <property type="entry name" value="RING_CH-C4HC3_MARCH6"/>
    <property type="match status" value="1"/>
</dbReference>
<dbReference type="SMART" id="SM00744">
    <property type="entry name" value="RINGv"/>
    <property type="match status" value="1"/>
</dbReference>
<dbReference type="GO" id="GO:0061630">
    <property type="term" value="F:ubiquitin protein ligase activity"/>
    <property type="evidence" value="ECO:0007669"/>
    <property type="project" value="UniProtKB-EC"/>
</dbReference>
<keyword evidence="8" id="KW-0863">Zinc-finger</keyword>
<organism evidence="16 17">
    <name type="scientific">Huiozyma naganishii (strain ATCC MYA-139 / BCRC 22969 / CBS 8797 / KCTC 17520 / NBRC 10181 / NCYC 3082 / Yp74L-3)</name>
    <name type="common">Yeast</name>
    <name type="synonym">Kazachstania naganishii</name>
    <dbReference type="NCBI Taxonomy" id="1071383"/>
    <lineage>
        <taxon>Eukaryota</taxon>
        <taxon>Fungi</taxon>
        <taxon>Dikarya</taxon>
        <taxon>Ascomycota</taxon>
        <taxon>Saccharomycotina</taxon>
        <taxon>Saccharomycetes</taxon>
        <taxon>Saccharomycetales</taxon>
        <taxon>Saccharomycetaceae</taxon>
        <taxon>Huiozyma</taxon>
    </lineage>
</organism>
<feature type="transmembrane region" description="Helical" evidence="14">
    <location>
        <begin position="108"/>
        <end position="128"/>
    </location>
</feature>